<gene>
    <name evidence="2" type="ORF">ERS007661_00743</name>
    <name evidence="3" type="ORF">ERS007703_03101</name>
    <name evidence="1" type="ORF">ERS027646_04209</name>
</gene>
<organism evidence="3 4">
    <name type="scientific">Mycobacterium tuberculosis</name>
    <dbReference type="NCBI Taxonomy" id="1773"/>
    <lineage>
        <taxon>Bacteria</taxon>
        <taxon>Bacillati</taxon>
        <taxon>Actinomycetota</taxon>
        <taxon>Actinomycetes</taxon>
        <taxon>Mycobacteriales</taxon>
        <taxon>Mycobacteriaceae</taxon>
        <taxon>Mycobacterium</taxon>
        <taxon>Mycobacterium tuberculosis complex</taxon>
    </lineage>
</organism>
<reference evidence="3" key="1">
    <citation type="submission" date="2015-03" db="EMBL/GenBank/DDBJ databases">
        <authorList>
            <person name="Murphy D."/>
        </authorList>
    </citation>
    <scope>NUCLEOTIDE SEQUENCE [LARGE SCALE GENOMIC DNA]</scope>
    <source>
        <strain evidence="3">K00500041</strain>
    </source>
</reference>
<name>A0A0T9G2B7_MYCTX</name>
<evidence type="ECO:0000313" key="6">
    <source>
        <dbReference type="Proteomes" id="UP000048948"/>
    </source>
</evidence>
<evidence type="ECO:0000313" key="1">
    <source>
        <dbReference type="EMBL" id="CKT85295.1"/>
    </source>
</evidence>
<protein>
    <submittedName>
        <fullName evidence="3">Uncharacterized protein</fullName>
    </submittedName>
</protein>
<dbReference type="AlphaFoldDB" id="A0A0T9G2B7"/>
<evidence type="ECO:0000313" key="5">
    <source>
        <dbReference type="Proteomes" id="UP000039217"/>
    </source>
</evidence>
<dbReference type="Proteomes" id="UP000039217">
    <property type="component" value="Unassembled WGS sequence"/>
</dbReference>
<proteinExistence type="predicted"/>
<dbReference type="Proteomes" id="UP000038802">
    <property type="component" value="Unassembled WGS sequence"/>
</dbReference>
<reference evidence="4 5" key="2">
    <citation type="submission" date="2015-03" db="EMBL/GenBank/DDBJ databases">
        <authorList>
            <consortium name="Pathogen Informatics"/>
        </authorList>
    </citation>
    <scope>NUCLEOTIDE SEQUENCE [LARGE SCALE GENOMIC DNA]</scope>
    <source>
        <strain evidence="1 6">Bir 172</strain>
        <strain evidence="2 5">D00501624</strain>
        <strain evidence="4">K00500041</strain>
    </source>
</reference>
<evidence type="ECO:0000313" key="4">
    <source>
        <dbReference type="Proteomes" id="UP000038802"/>
    </source>
</evidence>
<sequence length="90" mass="9399">MRSNGLVDQIFCQCALGNAVNANTSALASSISGPILGNDAARRSRTPSQVACTASASGAEKIIRNMLATMSALSLGTWASRLRAKCTRQR</sequence>
<dbReference type="EMBL" id="CQQC01000163">
    <property type="protein sequence ID" value="CNU48335.1"/>
    <property type="molecule type" value="Genomic_DNA"/>
</dbReference>
<dbReference type="Proteomes" id="UP000048948">
    <property type="component" value="Unassembled WGS sequence"/>
</dbReference>
<dbReference type="EMBL" id="CNGE01001205">
    <property type="protein sequence ID" value="CKT85295.1"/>
    <property type="molecule type" value="Genomic_DNA"/>
</dbReference>
<dbReference type="EMBL" id="CSAE01000390">
    <property type="protein sequence ID" value="COW22155.1"/>
    <property type="molecule type" value="Genomic_DNA"/>
</dbReference>
<accession>A0A0T9G2B7</accession>
<evidence type="ECO:0000313" key="3">
    <source>
        <dbReference type="EMBL" id="COW22155.1"/>
    </source>
</evidence>
<evidence type="ECO:0000313" key="2">
    <source>
        <dbReference type="EMBL" id="CNU48335.1"/>
    </source>
</evidence>